<dbReference type="EMBL" id="JBHEZY010000017">
    <property type="protein sequence ID" value="MFC1435236.1"/>
    <property type="molecule type" value="Genomic_DNA"/>
</dbReference>
<sequence length="187" mass="20137">MVDAIPTDGGFPVDSQEGPDQALDRLAVALAAGSPRSFPWWESARALSVSHMQDRRAATPVRARWAECALRAVDGKESLGGQSPLRAVAERLRVHAYLLDLLGADLGNPEGQLHAVLLAARALIGDAPELHRKSAAELSRMRLDEVVRLRDIKNALPAIVQICATLPADSELRAWADSWQSVATALP</sequence>
<gene>
    <name evidence="1" type="ORF">ACEZDB_31800</name>
</gene>
<evidence type="ECO:0000313" key="1">
    <source>
        <dbReference type="EMBL" id="MFC1435236.1"/>
    </source>
</evidence>
<dbReference type="Proteomes" id="UP001592530">
    <property type="component" value="Unassembled WGS sequence"/>
</dbReference>
<accession>A0ABV6XAG2</accession>
<dbReference type="RefSeq" id="WP_380558096.1">
    <property type="nucleotide sequence ID" value="NZ_JBHEZY010000017.1"/>
</dbReference>
<evidence type="ECO:0000313" key="2">
    <source>
        <dbReference type="Proteomes" id="UP001592530"/>
    </source>
</evidence>
<protein>
    <submittedName>
        <fullName evidence="1">Uncharacterized protein</fullName>
    </submittedName>
</protein>
<reference evidence="1 2" key="1">
    <citation type="submission" date="2024-09" db="EMBL/GenBank/DDBJ databases">
        <authorList>
            <person name="Lee S.D."/>
        </authorList>
    </citation>
    <scope>NUCLEOTIDE SEQUENCE [LARGE SCALE GENOMIC DNA]</scope>
    <source>
        <strain evidence="1 2">N1-3</strain>
    </source>
</reference>
<comment type="caution">
    <text evidence="1">The sequence shown here is derived from an EMBL/GenBank/DDBJ whole genome shotgun (WGS) entry which is preliminary data.</text>
</comment>
<proteinExistence type="predicted"/>
<organism evidence="1 2">
    <name type="scientific">Streptacidiphilus alkalitolerans</name>
    <dbReference type="NCBI Taxonomy" id="3342712"/>
    <lineage>
        <taxon>Bacteria</taxon>
        <taxon>Bacillati</taxon>
        <taxon>Actinomycetota</taxon>
        <taxon>Actinomycetes</taxon>
        <taxon>Kitasatosporales</taxon>
        <taxon>Streptomycetaceae</taxon>
        <taxon>Streptacidiphilus</taxon>
    </lineage>
</organism>
<name>A0ABV6XAG2_9ACTN</name>